<dbReference type="Proteomes" id="UP001556617">
    <property type="component" value="Unassembled WGS sequence"/>
</dbReference>
<comment type="caution">
    <text evidence="1">The sequence shown here is derived from an EMBL/GenBank/DDBJ whole genome shotgun (WGS) entry which is preliminary data.</text>
</comment>
<gene>
    <name evidence="1" type="ORF">AB3K24_06555</name>
</gene>
<dbReference type="RefSeq" id="WP_367974491.1">
    <property type="nucleotide sequence ID" value="NZ_JBFPEQ010000001.1"/>
</dbReference>
<reference evidence="1 2" key="1">
    <citation type="submission" date="2024-07" db="EMBL/GenBank/DDBJ databases">
        <authorList>
            <person name="Yun M."/>
        </authorList>
    </citation>
    <scope>NUCLEOTIDE SEQUENCE [LARGE SCALE GENOMIC DNA]</scope>
    <source>
        <strain evidence="1 2">MS01</strain>
    </source>
</reference>
<accession>A0ABV3S6I3</accession>
<protein>
    <submittedName>
        <fullName evidence="1">AbrB family transcriptional regulator</fullName>
    </submittedName>
</protein>
<evidence type="ECO:0000313" key="1">
    <source>
        <dbReference type="EMBL" id="MEX0381010.1"/>
    </source>
</evidence>
<evidence type="ECO:0000313" key="2">
    <source>
        <dbReference type="Proteomes" id="UP001556617"/>
    </source>
</evidence>
<sequence>MISDSDNKITEETMPIIDEWASLYSKIPTEVVALDEKRQYNQEKSPDFHDWLING</sequence>
<proteinExistence type="predicted"/>
<keyword evidence="2" id="KW-1185">Reference proteome</keyword>
<organism evidence="1 2">
    <name type="scientific">Leuconostoc aquikimchii</name>
    <dbReference type="NCBI Taxonomy" id="3236804"/>
    <lineage>
        <taxon>Bacteria</taxon>
        <taxon>Bacillati</taxon>
        <taxon>Bacillota</taxon>
        <taxon>Bacilli</taxon>
        <taxon>Lactobacillales</taxon>
        <taxon>Lactobacillaceae</taxon>
        <taxon>Leuconostoc</taxon>
    </lineage>
</organism>
<dbReference type="EMBL" id="JBFPER010000001">
    <property type="protein sequence ID" value="MEX0381010.1"/>
    <property type="molecule type" value="Genomic_DNA"/>
</dbReference>
<name>A0ABV3S6I3_9LACO</name>